<proteinExistence type="predicted"/>
<reference evidence="1 2" key="1">
    <citation type="submission" date="2024-08" db="EMBL/GenBank/DDBJ databases">
        <title>Insights into the chromosomal genome structure of Flemingia macrophylla.</title>
        <authorList>
            <person name="Ding Y."/>
            <person name="Zhao Y."/>
            <person name="Bi W."/>
            <person name="Wu M."/>
            <person name="Zhao G."/>
            <person name="Gong Y."/>
            <person name="Li W."/>
            <person name="Zhang P."/>
        </authorList>
    </citation>
    <scope>NUCLEOTIDE SEQUENCE [LARGE SCALE GENOMIC DNA]</scope>
    <source>
        <strain evidence="1">DYQJB</strain>
        <tissue evidence="1">Leaf</tissue>
    </source>
</reference>
<dbReference type="PANTHER" id="PTHR33103">
    <property type="entry name" value="OS01G0153900 PROTEIN"/>
    <property type="match status" value="1"/>
</dbReference>
<gene>
    <name evidence="1" type="ORF">Fmac_022961</name>
</gene>
<evidence type="ECO:0000313" key="2">
    <source>
        <dbReference type="Proteomes" id="UP001603857"/>
    </source>
</evidence>
<comment type="caution">
    <text evidence="1">The sequence shown here is derived from an EMBL/GenBank/DDBJ whole genome shotgun (WGS) entry which is preliminary data.</text>
</comment>
<dbReference type="AlphaFoldDB" id="A0ABD1LKC9"/>
<dbReference type="Proteomes" id="UP001603857">
    <property type="component" value="Unassembled WGS sequence"/>
</dbReference>
<organism evidence="1 2">
    <name type="scientific">Flemingia macrophylla</name>
    <dbReference type="NCBI Taxonomy" id="520843"/>
    <lineage>
        <taxon>Eukaryota</taxon>
        <taxon>Viridiplantae</taxon>
        <taxon>Streptophyta</taxon>
        <taxon>Embryophyta</taxon>
        <taxon>Tracheophyta</taxon>
        <taxon>Spermatophyta</taxon>
        <taxon>Magnoliopsida</taxon>
        <taxon>eudicotyledons</taxon>
        <taxon>Gunneridae</taxon>
        <taxon>Pentapetalae</taxon>
        <taxon>rosids</taxon>
        <taxon>fabids</taxon>
        <taxon>Fabales</taxon>
        <taxon>Fabaceae</taxon>
        <taxon>Papilionoideae</taxon>
        <taxon>50 kb inversion clade</taxon>
        <taxon>NPAAA clade</taxon>
        <taxon>indigoferoid/millettioid clade</taxon>
        <taxon>Phaseoleae</taxon>
        <taxon>Flemingia</taxon>
    </lineage>
</organism>
<name>A0ABD1LKC9_9FABA</name>
<evidence type="ECO:0000313" key="1">
    <source>
        <dbReference type="EMBL" id="KAL2323903.1"/>
    </source>
</evidence>
<dbReference type="InterPro" id="IPR007750">
    <property type="entry name" value="DUF674"/>
</dbReference>
<accession>A0ABD1LKC9</accession>
<sequence length="190" mass="21130">MSREVNYVGNKVRLYDVFPNNNGYVKEVVTYMIMDDLVIEPISSITLINKFNIKDAGALQERALDFNRTRFQPNQISLLPVGQCPKKRIFSLTRNSVRLVAASELRSGAEIYRTERRHQRLATVAAPRFGLNSSVSVFEYYGFFEKRCGGPRSRGRGSGDGVGVGKAAAIGVLGVHLSGDGFRLDLRTIL</sequence>
<keyword evidence="2" id="KW-1185">Reference proteome</keyword>
<protein>
    <submittedName>
        <fullName evidence="1">Uncharacterized protein</fullName>
    </submittedName>
</protein>
<dbReference type="EMBL" id="JBGMDY010000008">
    <property type="protein sequence ID" value="KAL2323903.1"/>
    <property type="molecule type" value="Genomic_DNA"/>
</dbReference>
<dbReference type="PANTHER" id="PTHR33103:SF19">
    <property type="entry name" value="OS09G0544700 PROTEIN"/>
    <property type="match status" value="1"/>
</dbReference>